<dbReference type="EMBL" id="WTPX01000230">
    <property type="protein sequence ID" value="NNJ27913.1"/>
    <property type="molecule type" value="Genomic_DNA"/>
</dbReference>
<gene>
    <name evidence="1" type="ORF">LzC2_40240</name>
</gene>
<dbReference type="Gene3D" id="2.60.120.260">
    <property type="entry name" value="Galactose-binding domain-like"/>
    <property type="match status" value="1"/>
</dbReference>
<proteinExistence type="predicted"/>
<organism evidence="1 2">
    <name type="scientific">Alienimonas chondri</name>
    <dbReference type="NCBI Taxonomy" id="2681879"/>
    <lineage>
        <taxon>Bacteria</taxon>
        <taxon>Pseudomonadati</taxon>
        <taxon>Planctomycetota</taxon>
        <taxon>Planctomycetia</taxon>
        <taxon>Planctomycetales</taxon>
        <taxon>Planctomycetaceae</taxon>
        <taxon>Alienimonas</taxon>
    </lineage>
</organism>
<reference evidence="1 2" key="1">
    <citation type="journal article" date="2020" name="Syst. Appl. Microbiol.">
        <title>Alienimonas chondri sp. nov., a novel planctomycete isolated from the biofilm of the red alga Chondrus crispus.</title>
        <authorList>
            <person name="Vitorino I."/>
            <person name="Albuquerque L."/>
            <person name="Wiegand S."/>
            <person name="Kallscheuer N."/>
            <person name="da Costa M.S."/>
            <person name="Lobo-da-Cunha A."/>
            <person name="Jogler C."/>
            <person name="Lage O.M."/>
        </authorList>
    </citation>
    <scope>NUCLEOTIDE SEQUENCE [LARGE SCALE GENOMIC DNA]</scope>
    <source>
        <strain evidence="1 2">LzC2</strain>
    </source>
</reference>
<evidence type="ECO:0000313" key="2">
    <source>
        <dbReference type="Proteomes" id="UP000609651"/>
    </source>
</evidence>
<keyword evidence="2" id="KW-1185">Reference proteome</keyword>
<sequence>METIAERLDKAGEPVDLKRQFGFLTDWQLVGPFDHRDGIAWDRTLPPEETPGRFDPDATFPSNHPDAGDVVTWQPLETDEDFGTLDIAGDLTNWKGSAVMLAREYDAPAAGPVAFRIGTPNAFKLYLNGELVFARPEYHRGTKMDQYVIPAEVNAGRNVLLVKLLQNEQEQSWAQQYQMQFRVTDPTGAAFREPEPATNE</sequence>
<dbReference type="Proteomes" id="UP000609651">
    <property type="component" value="Unassembled WGS sequence"/>
</dbReference>
<protein>
    <recommendedName>
        <fullName evidence="3">Beta-galactosidase</fullName>
    </recommendedName>
</protein>
<name>A0ABX1VIH5_9PLAN</name>
<comment type="caution">
    <text evidence="1">The sequence shown here is derived from an EMBL/GenBank/DDBJ whole genome shotgun (WGS) entry which is preliminary data.</text>
</comment>
<evidence type="ECO:0000313" key="1">
    <source>
        <dbReference type="EMBL" id="NNJ27913.1"/>
    </source>
</evidence>
<accession>A0ABX1VIH5</accession>
<evidence type="ECO:0008006" key="3">
    <source>
        <dbReference type="Google" id="ProtNLM"/>
    </source>
</evidence>